<dbReference type="InterPro" id="IPR000626">
    <property type="entry name" value="Ubiquitin-like_dom"/>
</dbReference>
<dbReference type="VEuPathDB" id="CryptoDB:Cvel_11180"/>
<evidence type="ECO:0000259" key="2">
    <source>
        <dbReference type="PROSITE" id="PS50053"/>
    </source>
</evidence>
<dbReference type="Pfam" id="PF00240">
    <property type="entry name" value="ubiquitin"/>
    <property type="match status" value="1"/>
</dbReference>
<reference evidence="3" key="1">
    <citation type="submission" date="2014-11" db="EMBL/GenBank/DDBJ databases">
        <authorList>
            <person name="Otto D Thomas"/>
            <person name="Naeem Raeece"/>
        </authorList>
    </citation>
    <scope>NUCLEOTIDE SEQUENCE</scope>
</reference>
<dbReference type="Gene3D" id="3.10.20.90">
    <property type="entry name" value="Phosphatidylinositol 3-kinase Catalytic Subunit, Chain A, domain 1"/>
    <property type="match status" value="1"/>
</dbReference>
<feature type="domain" description="Ubiquitin-like" evidence="2">
    <location>
        <begin position="62"/>
        <end position="92"/>
    </location>
</feature>
<sequence>MGHLMDVMTRKTCVQKLDWLHEMGEKIFFFSGHSTLYIRIFSRLARGVFCDAAHYCITTCAEQVKVKIQEREGVPIGDQRLIFAGKQPKDNQAPEKESTLQGSGLAANPENSRVHLLGGSGCGAEVLPCTLRLIWCPRTGWPFGCPFGPMQWCTHPHGDAPMCDHSVLSWAIKEASDGRVALLKKGIKKIQDCVEEHTVAVCTGFSLNDKTSRI</sequence>
<protein>
    <recommendedName>
        <fullName evidence="2">Ubiquitin-like domain-containing protein</fullName>
    </recommendedName>
</protein>
<dbReference type="PROSITE" id="PS50053">
    <property type="entry name" value="UBIQUITIN_2"/>
    <property type="match status" value="1"/>
</dbReference>
<feature type="region of interest" description="Disordered" evidence="1">
    <location>
        <begin position="85"/>
        <end position="107"/>
    </location>
</feature>
<gene>
    <name evidence="3" type="ORF">Cvel_11180</name>
</gene>
<name>A0A0G4I5M7_9ALVE</name>
<dbReference type="InterPro" id="IPR029071">
    <property type="entry name" value="Ubiquitin-like_domsf"/>
</dbReference>
<feature type="compositionally biased region" description="Basic and acidic residues" evidence="1">
    <location>
        <begin position="87"/>
        <end position="98"/>
    </location>
</feature>
<evidence type="ECO:0000313" key="3">
    <source>
        <dbReference type="EMBL" id="CEM52261.1"/>
    </source>
</evidence>
<accession>A0A0G4I5M7</accession>
<dbReference type="EMBL" id="CDMZ01005198">
    <property type="protein sequence ID" value="CEM52261.1"/>
    <property type="molecule type" value="Genomic_DNA"/>
</dbReference>
<organism evidence="3">
    <name type="scientific">Chromera velia CCMP2878</name>
    <dbReference type="NCBI Taxonomy" id="1169474"/>
    <lineage>
        <taxon>Eukaryota</taxon>
        <taxon>Sar</taxon>
        <taxon>Alveolata</taxon>
        <taxon>Colpodellida</taxon>
        <taxon>Chromeraceae</taxon>
        <taxon>Chromera</taxon>
    </lineage>
</organism>
<dbReference type="PROSITE" id="PS00299">
    <property type="entry name" value="UBIQUITIN_1"/>
    <property type="match status" value="1"/>
</dbReference>
<dbReference type="SUPFAM" id="SSF54236">
    <property type="entry name" value="Ubiquitin-like"/>
    <property type="match status" value="1"/>
</dbReference>
<proteinExistence type="predicted"/>
<evidence type="ECO:0000256" key="1">
    <source>
        <dbReference type="SAM" id="MobiDB-lite"/>
    </source>
</evidence>
<dbReference type="InterPro" id="IPR019954">
    <property type="entry name" value="Ubiquitin_CS"/>
</dbReference>
<dbReference type="AlphaFoldDB" id="A0A0G4I5M7"/>